<feature type="transmembrane region" description="Helical" evidence="1">
    <location>
        <begin position="105"/>
        <end position="125"/>
    </location>
</feature>
<feature type="transmembrane region" description="Helical" evidence="1">
    <location>
        <begin position="320"/>
        <end position="353"/>
    </location>
</feature>
<proteinExistence type="predicted"/>
<feature type="transmembrane region" description="Helical" evidence="1">
    <location>
        <begin position="35"/>
        <end position="58"/>
    </location>
</feature>
<evidence type="ECO:0000313" key="2">
    <source>
        <dbReference type="EMBL" id="CAH0386868.1"/>
    </source>
</evidence>
<keyword evidence="3" id="KW-1185">Reference proteome</keyword>
<organism evidence="2 3">
    <name type="scientific">Bemisia tabaci</name>
    <name type="common">Sweetpotato whitefly</name>
    <name type="synonym">Aleurodes tabaci</name>
    <dbReference type="NCBI Taxonomy" id="7038"/>
    <lineage>
        <taxon>Eukaryota</taxon>
        <taxon>Metazoa</taxon>
        <taxon>Ecdysozoa</taxon>
        <taxon>Arthropoda</taxon>
        <taxon>Hexapoda</taxon>
        <taxon>Insecta</taxon>
        <taxon>Pterygota</taxon>
        <taxon>Neoptera</taxon>
        <taxon>Paraneoptera</taxon>
        <taxon>Hemiptera</taxon>
        <taxon>Sternorrhyncha</taxon>
        <taxon>Aleyrodoidea</taxon>
        <taxon>Aleyrodidae</taxon>
        <taxon>Aleyrodinae</taxon>
        <taxon>Bemisia</taxon>
    </lineage>
</organism>
<evidence type="ECO:0000256" key="1">
    <source>
        <dbReference type="SAM" id="Phobius"/>
    </source>
</evidence>
<reference evidence="2" key="1">
    <citation type="submission" date="2021-12" db="EMBL/GenBank/DDBJ databases">
        <authorList>
            <person name="King R."/>
        </authorList>
    </citation>
    <scope>NUCLEOTIDE SEQUENCE</scope>
</reference>
<keyword evidence="1" id="KW-0472">Membrane</keyword>
<dbReference type="InterPro" id="IPR026749">
    <property type="entry name" value="Tmem135"/>
</dbReference>
<keyword evidence="1" id="KW-1133">Transmembrane helix</keyword>
<dbReference type="AlphaFoldDB" id="A0A9P0A8C9"/>
<feature type="transmembrane region" description="Helical" evidence="1">
    <location>
        <begin position="252"/>
        <end position="269"/>
    </location>
</feature>
<accession>A0A9P0A8C9</accession>
<dbReference type="Proteomes" id="UP001152759">
    <property type="component" value="Chromosome 3"/>
</dbReference>
<feature type="transmembrane region" description="Helical" evidence="1">
    <location>
        <begin position="155"/>
        <end position="175"/>
    </location>
</feature>
<keyword evidence="1" id="KW-0812">Transmembrane</keyword>
<dbReference type="PANTHER" id="PTHR12459">
    <property type="entry name" value="TRANSMEMBRANE PROTEIN 135-RELATED"/>
    <property type="match status" value="1"/>
</dbReference>
<feature type="transmembrane region" description="Helical" evidence="1">
    <location>
        <begin position="289"/>
        <end position="308"/>
    </location>
</feature>
<gene>
    <name evidence="2" type="ORF">BEMITA_LOCUS5934</name>
</gene>
<sequence length="429" mass="48284">MTVISKLEFEAAMAGRTCADVMHPWHPHCAPAARMIFASTAIGFNKFMLGLYLLDVLLKLTREKELTKEEIIFIVKSYLRTGVAALWIATTFLASNCIFRRWMPFNYYTTVSVPAFIGGLGISFESKQRIEFILYTWLNMLVETTFNHLEYLQIWRVNAVSGTALFMLANGLVMYEIRRLKLQGRTPTFYWFFSPPSVRNQQDIQNNNSSSTTNNNYNYNNNKGDSVKSPLGPFCPHEGPCIEEIRKSAIKFLGLGYVFGFLKTSVPRLGLIVKKPRLIISYLLNKKTISYGLFAGLYVALYKGLSCFLCQNQKADSAILALPCGTVAGLAFCVLPAPSILAAILANLIFMYGKNSSFARSKLPMSQLSFALVNAILFHNYAFYNNLSPAFFTNMLNVATNDRCHQIYQNLVNLVAQLPKHTHPVLPTI</sequence>
<name>A0A9P0A8C9_BEMTA</name>
<dbReference type="EMBL" id="OU963864">
    <property type="protein sequence ID" value="CAH0386868.1"/>
    <property type="molecule type" value="Genomic_DNA"/>
</dbReference>
<feature type="transmembrane region" description="Helical" evidence="1">
    <location>
        <begin position="365"/>
        <end position="384"/>
    </location>
</feature>
<protein>
    <recommendedName>
        <fullName evidence="4">Transmembrane protein 135 N-terminal domain-containing protein</fullName>
    </recommendedName>
</protein>
<evidence type="ECO:0000313" key="3">
    <source>
        <dbReference type="Proteomes" id="UP001152759"/>
    </source>
</evidence>
<dbReference type="KEGG" id="btab:109043910"/>
<evidence type="ECO:0008006" key="4">
    <source>
        <dbReference type="Google" id="ProtNLM"/>
    </source>
</evidence>
<dbReference type="PANTHER" id="PTHR12459:SF15">
    <property type="entry name" value="TRANSMEMBRANE PROTEIN 135"/>
    <property type="match status" value="1"/>
</dbReference>